<dbReference type="AlphaFoldDB" id="A0A086SXS4"/>
<keyword evidence="3" id="KW-1185">Reference proteome</keyword>
<feature type="compositionally biased region" description="Polar residues" evidence="1">
    <location>
        <begin position="77"/>
        <end position="86"/>
    </location>
</feature>
<proteinExistence type="predicted"/>
<dbReference type="EMBL" id="JPKY01000110">
    <property type="protein sequence ID" value="KFH41906.1"/>
    <property type="molecule type" value="Genomic_DNA"/>
</dbReference>
<dbReference type="Proteomes" id="UP000029964">
    <property type="component" value="Unassembled WGS sequence"/>
</dbReference>
<comment type="caution">
    <text evidence="2">The sequence shown here is derived from an EMBL/GenBank/DDBJ whole genome shotgun (WGS) entry which is preliminary data.</text>
</comment>
<organism evidence="2 3">
    <name type="scientific">Hapsidospora chrysogenum (strain ATCC 11550 / CBS 779.69 / DSM 880 / IAM 14645 / JCM 23072 / IMI 49137)</name>
    <name type="common">Acremonium chrysogenum</name>
    <dbReference type="NCBI Taxonomy" id="857340"/>
    <lineage>
        <taxon>Eukaryota</taxon>
        <taxon>Fungi</taxon>
        <taxon>Dikarya</taxon>
        <taxon>Ascomycota</taxon>
        <taxon>Pezizomycotina</taxon>
        <taxon>Sordariomycetes</taxon>
        <taxon>Hypocreomycetidae</taxon>
        <taxon>Hypocreales</taxon>
        <taxon>Bionectriaceae</taxon>
        <taxon>Hapsidospora</taxon>
    </lineage>
</organism>
<feature type="region of interest" description="Disordered" evidence="1">
    <location>
        <begin position="1"/>
        <end position="137"/>
    </location>
</feature>
<accession>A0A086SXS4</accession>
<evidence type="ECO:0000313" key="2">
    <source>
        <dbReference type="EMBL" id="KFH41906.1"/>
    </source>
</evidence>
<dbReference type="OrthoDB" id="5137173at2759"/>
<feature type="compositionally biased region" description="Polar residues" evidence="1">
    <location>
        <begin position="1"/>
        <end position="11"/>
    </location>
</feature>
<evidence type="ECO:0000313" key="3">
    <source>
        <dbReference type="Proteomes" id="UP000029964"/>
    </source>
</evidence>
<name>A0A086SXS4_HAPC1</name>
<evidence type="ECO:0000256" key="1">
    <source>
        <dbReference type="SAM" id="MobiDB-lite"/>
    </source>
</evidence>
<reference evidence="3" key="1">
    <citation type="journal article" date="2014" name="Genome Announc.">
        <title>Genome sequence and annotation of Acremonium chrysogenum, producer of the beta-lactam antibiotic cephalosporin C.</title>
        <authorList>
            <person name="Terfehr D."/>
            <person name="Dahlmann T.A."/>
            <person name="Specht T."/>
            <person name="Zadra I."/>
            <person name="Kuernsteiner H."/>
            <person name="Kueck U."/>
        </authorList>
    </citation>
    <scope>NUCLEOTIDE SEQUENCE [LARGE SCALE GENOMIC DNA]</scope>
    <source>
        <strain evidence="3">ATCC 11550 / CBS 779.69 / DSM 880 / IAM 14645 / JCM 23072 / IMI 49137</strain>
    </source>
</reference>
<feature type="compositionally biased region" description="Low complexity" evidence="1">
    <location>
        <begin position="94"/>
        <end position="106"/>
    </location>
</feature>
<dbReference type="HOGENOM" id="CLU_1440651_0_0_1"/>
<gene>
    <name evidence="2" type="ORF">ACRE_073740</name>
</gene>
<sequence>MSSNNHRATTTPPHPPLRPKLASIVTGPLVQPSRDPETGLELFPRLPSMPGEEEEEEAVFTDSEPSTPSGDKRGRTASHSSFTESVRQLLFGKTRTTSSSSSASARSRADDGSAQSTRDSATPPPQPERRRNESSGQHMYCRHTWDEGCKCLTILVIDQGGEYCAPCWAGECGGNKPWATEAASSGTA</sequence>
<protein>
    <submittedName>
        <fullName evidence="2">Uncharacterized protein</fullName>
    </submittedName>
</protein>